<evidence type="ECO:0000313" key="9">
    <source>
        <dbReference type="EMBL" id="MBB6678392.1"/>
    </source>
</evidence>
<evidence type="ECO:0000256" key="6">
    <source>
        <dbReference type="ARBA" id="ARBA00023136"/>
    </source>
</evidence>
<evidence type="ECO:0000256" key="5">
    <source>
        <dbReference type="ARBA" id="ARBA00022989"/>
    </source>
</evidence>
<dbReference type="InterPro" id="IPR035906">
    <property type="entry name" value="MetI-like_sf"/>
</dbReference>
<dbReference type="Proteomes" id="UP000574133">
    <property type="component" value="Unassembled WGS sequence"/>
</dbReference>
<dbReference type="InterPro" id="IPR051393">
    <property type="entry name" value="ABC_transporter_permease"/>
</dbReference>
<feature type="transmembrane region" description="Helical" evidence="7">
    <location>
        <begin position="176"/>
        <end position="200"/>
    </location>
</feature>
<dbReference type="SUPFAM" id="SSF161098">
    <property type="entry name" value="MetI-like"/>
    <property type="match status" value="1"/>
</dbReference>
<feature type="transmembrane region" description="Helical" evidence="7">
    <location>
        <begin position="221"/>
        <end position="246"/>
    </location>
</feature>
<keyword evidence="4 7" id="KW-0812">Transmembrane</keyword>
<evidence type="ECO:0000313" key="10">
    <source>
        <dbReference type="Proteomes" id="UP000574133"/>
    </source>
</evidence>
<evidence type="ECO:0000256" key="2">
    <source>
        <dbReference type="ARBA" id="ARBA00022448"/>
    </source>
</evidence>
<keyword evidence="6 7" id="KW-0472">Membrane</keyword>
<evidence type="ECO:0000256" key="1">
    <source>
        <dbReference type="ARBA" id="ARBA00004651"/>
    </source>
</evidence>
<name>A0A841TBK8_9BACL</name>
<sequence length="311" mass="34707">MAIRPSPSRLEGGSTVAPRRISARTRNEWFTAYGFLLPNIIGLFVFVFLPILYAFYASLHDWNALSPKVFAGLDNYRKLLHDDEWWSSLKITLLFSVVYVPLLYFLSLLSALLMNALRGWTTGLTRTLFLLPFAITSVISAIIGMFMLDPRNGIINSLLGLAGIGPQQFLGSTSQAMYSVIGVILWINVGYNMIIFLSAIKEIPRDYYEAASMDGATGWKSFRYLTLPLLSETSTFILIVTTIGSFQALDQILVMTQGGPANSTEVSVLYIYKQGFQFLNMGYASSLAIALFVIIFCLSLFQLKLFSRKQG</sequence>
<feature type="domain" description="ABC transmembrane type-1" evidence="8">
    <location>
        <begin position="89"/>
        <end position="302"/>
    </location>
</feature>
<organism evidence="9 10">
    <name type="scientific">Cohnella lubricantis</name>
    <dbReference type="NCBI Taxonomy" id="2163172"/>
    <lineage>
        <taxon>Bacteria</taxon>
        <taxon>Bacillati</taxon>
        <taxon>Bacillota</taxon>
        <taxon>Bacilli</taxon>
        <taxon>Bacillales</taxon>
        <taxon>Paenibacillaceae</taxon>
        <taxon>Cohnella</taxon>
    </lineage>
</organism>
<dbReference type="Gene3D" id="1.10.3720.10">
    <property type="entry name" value="MetI-like"/>
    <property type="match status" value="1"/>
</dbReference>
<feature type="transmembrane region" description="Helical" evidence="7">
    <location>
        <begin position="29"/>
        <end position="56"/>
    </location>
</feature>
<keyword evidence="10" id="KW-1185">Reference proteome</keyword>
<dbReference type="GO" id="GO:0055085">
    <property type="term" value="P:transmembrane transport"/>
    <property type="evidence" value="ECO:0007669"/>
    <property type="project" value="InterPro"/>
</dbReference>
<keyword evidence="3" id="KW-1003">Cell membrane</keyword>
<evidence type="ECO:0000256" key="7">
    <source>
        <dbReference type="RuleBase" id="RU363032"/>
    </source>
</evidence>
<dbReference type="InterPro" id="IPR000515">
    <property type="entry name" value="MetI-like"/>
</dbReference>
<protein>
    <submittedName>
        <fullName evidence="9">Sugar ABC transporter permease</fullName>
    </submittedName>
</protein>
<dbReference type="Pfam" id="PF00528">
    <property type="entry name" value="BPD_transp_1"/>
    <property type="match status" value="1"/>
</dbReference>
<reference evidence="9 10" key="1">
    <citation type="submission" date="2020-08" db="EMBL/GenBank/DDBJ databases">
        <title>Cohnella phylogeny.</title>
        <authorList>
            <person name="Dunlap C."/>
        </authorList>
    </citation>
    <scope>NUCLEOTIDE SEQUENCE [LARGE SCALE GENOMIC DNA]</scope>
    <source>
        <strain evidence="9 10">DSM 103658</strain>
    </source>
</reference>
<proteinExistence type="inferred from homology"/>
<dbReference type="CDD" id="cd06261">
    <property type="entry name" value="TM_PBP2"/>
    <property type="match status" value="1"/>
</dbReference>
<evidence type="ECO:0000256" key="4">
    <source>
        <dbReference type="ARBA" id="ARBA00022692"/>
    </source>
</evidence>
<comment type="similarity">
    <text evidence="7">Belongs to the binding-protein-dependent transport system permease family.</text>
</comment>
<dbReference type="AlphaFoldDB" id="A0A841TBK8"/>
<comment type="caution">
    <text evidence="9">The sequence shown here is derived from an EMBL/GenBank/DDBJ whole genome shotgun (WGS) entry which is preliminary data.</text>
</comment>
<keyword evidence="2 7" id="KW-0813">Transport</keyword>
<feature type="transmembrane region" description="Helical" evidence="7">
    <location>
        <begin position="128"/>
        <end position="148"/>
    </location>
</feature>
<dbReference type="PROSITE" id="PS50928">
    <property type="entry name" value="ABC_TM1"/>
    <property type="match status" value="1"/>
</dbReference>
<dbReference type="EMBL" id="JACJVN010000055">
    <property type="protein sequence ID" value="MBB6678392.1"/>
    <property type="molecule type" value="Genomic_DNA"/>
</dbReference>
<dbReference type="PANTHER" id="PTHR30193">
    <property type="entry name" value="ABC TRANSPORTER PERMEASE PROTEIN"/>
    <property type="match status" value="1"/>
</dbReference>
<dbReference type="PANTHER" id="PTHR30193:SF37">
    <property type="entry name" value="INNER MEMBRANE ABC TRANSPORTER PERMEASE PROTEIN YCJO"/>
    <property type="match status" value="1"/>
</dbReference>
<comment type="subcellular location">
    <subcellularLocation>
        <location evidence="1 7">Cell membrane</location>
        <topology evidence="1 7">Multi-pass membrane protein</topology>
    </subcellularLocation>
</comment>
<keyword evidence="5 7" id="KW-1133">Transmembrane helix</keyword>
<evidence type="ECO:0000259" key="8">
    <source>
        <dbReference type="PROSITE" id="PS50928"/>
    </source>
</evidence>
<dbReference type="GO" id="GO:0005886">
    <property type="term" value="C:plasma membrane"/>
    <property type="evidence" value="ECO:0007669"/>
    <property type="project" value="UniProtKB-SubCell"/>
</dbReference>
<accession>A0A841TBK8</accession>
<gene>
    <name evidence="9" type="ORF">H4Q31_13880</name>
</gene>
<feature type="transmembrane region" description="Helical" evidence="7">
    <location>
        <begin position="281"/>
        <end position="301"/>
    </location>
</feature>
<evidence type="ECO:0000256" key="3">
    <source>
        <dbReference type="ARBA" id="ARBA00022475"/>
    </source>
</evidence>
<feature type="transmembrane region" description="Helical" evidence="7">
    <location>
        <begin position="91"/>
        <end position="116"/>
    </location>
</feature>